<proteinExistence type="predicted"/>
<comment type="caution">
    <text evidence="1">The sequence shown here is derived from an EMBL/GenBank/DDBJ whole genome shotgun (WGS) entry which is preliminary data.</text>
</comment>
<evidence type="ECO:0000313" key="2">
    <source>
        <dbReference type="Proteomes" id="UP000052991"/>
    </source>
</evidence>
<dbReference type="AlphaFoldDB" id="A0A0V8EGY1"/>
<reference evidence="2" key="1">
    <citation type="submission" date="2015-10" db="EMBL/GenBank/DDBJ databases">
        <title>Draft Genome Sequences of 11 Lactococcus lactis subspecies cremoris strains.</title>
        <authorList>
            <person name="Wels M."/>
            <person name="Backus L."/>
            <person name="Boekhorst J."/>
            <person name="Dijkstra A."/>
            <person name="Beerthuizen M."/>
            <person name="Kelly W."/>
            <person name="Siezen R."/>
            <person name="Bachmann H."/>
            <person name="Van Hijum S."/>
        </authorList>
    </citation>
    <scope>NUCLEOTIDE SEQUENCE [LARGE SCALE GENOMIC DNA]</scope>
    <source>
        <strain evidence="2">N42</strain>
    </source>
</reference>
<dbReference type="EMBL" id="LKLW01000141">
    <property type="protein sequence ID" value="KSU25069.1"/>
    <property type="molecule type" value="Genomic_DNA"/>
</dbReference>
<dbReference type="Proteomes" id="UP000052991">
    <property type="component" value="Unassembled WGS sequence"/>
</dbReference>
<protein>
    <submittedName>
        <fullName evidence="1">Uncharacterized protein</fullName>
    </submittedName>
</protein>
<accession>A0A0V8EGY1</accession>
<gene>
    <name evidence="1" type="ORF">N42_2135</name>
</gene>
<evidence type="ECO:0000313" key="1">
    <source>
        <dbReference type="EMBL" id="KSU25069.1"/>
    </source>
</evidence>
<sequence>MCQISINSNSSNVPAGNGVGLSGNIPVGWRPAIGTPFEVMMYSGTSFQRPLHITIGTDGKLSIVNASASSYWCFGGTTYMLA</sequence>
<organism evidence="1 2">
    <name type="scientific">Lactococcus lactis subsp. lactis</name>
    <name type="common">Streptococcus lactis</name>
    <dbReference type="NCBI Taxonomy" id="1360"/>
    <lineage>
        <taxon>Bacteria</taxon>
        <taxon>Bacillati</taxon>
        <taxon>Bacillota</taxon>
        <taxon>Bacilli</taxon>
        <taxon>Lactobacillales</taxon>
        <taxon>Streptococcaceae</taxon>
        <taxon>Lactococcus</taxon>
    </lineage>
</organism>
<name>A0A0V8EGY1_LACLL</name>
<dbReference type="PATRIC" id="fig|1360.116.peg.599"/>